<gene>
    <name evidence="2" type="ORF">FRACYDRAFT_237155</name>
</gene>
<evidence type="ECO:0000313" key="2">
    <source>
        <dbReference type="EMBL" id="OEU18873.1"/>
    </source>
</evidence>
<dbReference type="OrthoDB" id="407358at2759"/>
<dbReference type="KEGG" id="fcy:FRACYDRAFT_237155"/>
<organism evidence="2 3">
    <name type="scientific">Fragilariopsis cylindrus CCMP1102</name>
    <dbReference type="NCBI Taxonomy" id="635003"/>
    <lineage>
        <taxon>Eukaryota</taxon>
        <taxon>Sar</taxon>
        <taxon>Stramenopiles</taxon>
        <taxon>Ochrophyta</taxon>
        <taxon>Bacillariophyta</taxon>
        <taxon>Bacillariophyceae</taxon>
        <taxon>Bacillariophycidae</taxon>
        <taxon>Bacillariales</taxon>
        <taxon>Bacillariaceae</taxon>
        <taxon>Fragilariopsis</taxon>
    </lineage>
</organism>
<evidence type="ECO:0000256" key="1">
    <source>
        <dbReference type="SAM" id="MobiDB-lite"/>
    </source>
</evidence>
<reference evidence="2 3" key="1">
    <citation type="submission" date="2016-09" db="EMBL/GenBank/DDBJ databases">
        <title>Extensive genetic diversity and differential bi-allelic expression allows diatom success in the polar Southern Ocean.</title>
        <authorList>
            <consortium name="DOE Joint Genome Institute"/>
            <person name="Mock T."/>
            <person name="Otillar R.P."/>
            <person name="Strauss J."/>
            <person name="Dupont C."/>
            <person name="Frickenhaus S."/>
            <person name="Maumus F."/>
            <person name="Mcmullan M."/>
            <person name="Sanges R."/>
            <person name="Schmutz J."/>
            <person name="Toseland A."/>
            <person name="Valas R."/>
            <person name="Veluchamy A."/>
            <person name="Ward B.J."/>
            <person name="Allen A."/>
            <person name="Barry K."/>
            <person name="Falciatore A."/>
            <person name="Ferrante M."/>
            <person name="Fortunato A.E."/>
            <person name="Gloeckner G."/>
            <person name="Gruber A."/>
            <person name="Hipkin R."/>
            <person name="Janech M."/>
            <person name="Kroth P."/>
            <person name="Leese F."/>
            <person name="Lindquist E."/>
            <person name="Lyon B.R."/>
            <person name="Martin J."/>
            <person name="Mayer C."/>
            <person name="Parker M."/>
            <person name="Quesneville H."/>
            <person name="Raymond J."/>
            <person name="Uhlig C."/>
            <person name="Valentin K.U."/>
            <person name="Worden A.Z."/>
            <person name="Armbrust E.V."/>
            <person name="Bowler C."/>
            <person name="Green B."/>
            <person name="Moulton V."/>
            <person name="Van Oosterhout C."/>
            <person name="Grigoriev I."/>
        </authorList>
    </citation>
    <scope>NUCLEOTIDE SEQUENCE [LARGE SCALE GENOMIC DNA]</scope>
    <source>
        <strain evidence="2 3">CCMP1102</strain>
    </source>
</reference>
<sequence length="237" mass="26989">MKREKRRRQHHDKDKDKDMDQDQDQLTTIVTSNNNESLPSSSSLPLLPNEIIRDIAIYFTVKKLDPTKTRAIGCSSSSSELHELKECLIDSSSSWWISSINEGSFHNGKGEEYVEFELDNTKIVRLSTVLISIPMLPTGPLSVRTMRLDCCAASNNNSNNNNNKEQQWKPITPILTVDNRNGWQRIELNEPIDAQYIRLVCLSNQASRLLDNNEITEINDTYGHAMTAVGFFTVKFE</sequence>
<evidence type="ECO:0000313" key="3">
    <source>
        <dbReference type="Proteomes" id="UP000095751"/>
    </source>
</evidence>
<feature type="compositionally biased region" description="Basic and acidic residues" evidence="1">
    <location>
        <begin position="11"/>
        <end position="20"/>
    </location>
</feature>
<protein>
    <submittedName>
        <fullName evidence="2">Uncharacterized protein</fullName>
    </submittedName>
</protein>
<accession>A0A1E7FM38</accession>
<dbReference type="Proteomes" id="UP000095751">
    <property type="component" value="Unassembled WGS sequence"/>
</dbReference>
<dbReference type="InParanoid" id="A0A1E7FM38"/>
<dbReference type="EMBL" id="KV784356">
    <property type="protein sequence ID" value="OEU18873.1"/>
    <property type="molecule type" value="Genomic_DNA"/>
</dbReference>
<dbReference type="InterPro" id="IPR008979">
    <property type="entry name" value="Galactose-bd-like_sf"/>
</dbReference>
<feature type="compositionally biased region" description="Low complexity" evidence="1">
    <location>
        <begin position="32"/>
        <end position="42"/>
    </location>
</feature>
<keyword evidence="3" id="KW-1185">Reference proteome</keyword>
<dbReference type="AlphaFoldDB" id="A0A1E7FM38"/>
<dbReference type="SUPFAM" id="SSF49785">
    <property type="entry name" value="Galactose-binding domain-like"/>
    <property type="match status" value="1"/>
</dbReference>
<name>A0A1E7FM38_9STRA</name>
<feature type="region of interest" description="Disordered" evidence="1">
    <location>
        <begin position="1"/>
        <end position="42"/>
    </location>
</feature>
<proteinExistence type="predicted"/>
<dbReference type="Gene3D" id="2.60.120.260">
    <property type="entry name" value="Galactose-binding domain-like"/>
    <property type="match status" value="1"/>
</dbReference>
<feature type="compositionally biased region" description="Basic residues" evidence="1">
    <location>
        <begin position="1"/>
        <end position="10"/>
    </location>
</feature>